<sequence>MGKIGGGRKGIPTSYPSKDPYFVSLDNKGSSHMRTMEPNPAPQLMPALRSDMAERILLQPYKGRIPNLCFMDRCAKKILGFQALAARLVRFMSRRHSWFTNIVWLKKK</sequence>
<accession>A0AAW2W784</accession>
<reference evidence="1" key="1">
    <citation type="submission" date="2020-06" db="EMBL/GenBank/DDBJ databases">
        <authorList>
            <person name="Li T."/>
            <person name="Hu X."/>
            <person name="Zhang T."/>
            <person name="Song X."/>
            <person name="Zhang H."/>
            <person name="Dai N."/>
            <person name="Sheng W."/>
            <person name="Hou X."/>
            <person name="Wei L."/>
        </authorList>
    </citation>
    <scope>NUCLEOTIDE SEQUENCE</scope>
    <source>
        <strain evidence="1">G02</strain>
        <tissue evidence="1">Leaf</tissue>
    </source>
</reference>
<dbReference type="EMBL" id="JACGWJ010000002">
    <property type="protein sequence ID" value="KAL0437727.1"/>
    <property type="molecule type" value="Genomic_DNA"/>
</dbReference>
<organism evidence="1">
    <name type="scientific">Sesamum radiatum</name>
    <name type="common">Black benniseed</name>
    <dbReference type="NCBI Taxonomy" id="300843"/>
    <lineage>
        <taxon>Eukaryota</taxon>
        <taxon>Viridiplantae</taxon>
        <taxon>Streptophyta</taxon>
        <taxon>Embryophyta</taxon>
        <taxon>Tracheophyta</taxon>
        <taxon>Spermatophyta</taxon>
        <taxon>Magnoliopsida</taxon>
        <taxon>eudicotyledons</taxon>
        <taxon>Gunneridae</taxon>
        <taxon>Pentapetalae</taxon>
        <taxon>asterids</taxon>
        <taxon>lamiids</taxon>
        <taxon>Lamiales</taxon>
        <taxon>Pedaliaceae</taxon>
        <taxon>Sesamum</taxon>
    </lineage>
</organism>
<evidence type="ECO:0000313" key="1">
    <source>
        <dbReference type="EMBL" id="KAL0437727.1"/>
    </source>
</evidence>
<proteinExistence type="predicted"/>
<protein>
    <submittedName>
        <fullName evidence="1">Uncharacterized protein</fullName>
    </submittedName>
</protein>
<name>A0AAW2W784_SESRA</name>
<comment type="caution">
    <text evidence="1">The sequence shown here is derived from an EMBL/GenBank/DDBJ whole genome shotgun (WGS) entry which is preliminary data.</text>
</comment>
<reference evidence="1" key="2">
    <citation type="journal article" date="2024" name="Plant">
        <title>Genomic evolution and insights into agronomic trait innovations of Sesamum species.</title>
        <authorList>
            <person name="Miao H."/>
            <person name="Wang L."/>
            <person name="Qu L."/>
            <person name="Liu H."/>
            <person name="Sun Y."/>
            <person name="Le M."/>
            <person name="Wang Q."/>
            <person name="Wei S."/>
            <person name="Zheng Y."/>
            <person name="Lin W."/>
            <person name="Duan Y."/>
            <person name="Cao H."/>
            <person name="Xiong S."/>
            <person name="Wang X."/>
            <person name="Wei L."/>
            <person name="Li C."/>
            <person name="Ma Q."/>
            <person name="Ju M."/>
            <person name="Zhao R."/>
            <person name="Li G."/>
            <person name="Mu C."/>
            <person name="Tian Q."/>
            <person name="Mei H."/>
            <person name="Zhang T."/>
            <person name="Gao T."/>
            <person name="Zhang H."/>
        </authorList>
    </citation>
    <scope>NUCLEOTIDE SEQUENCE</scope>
    <source>
        <strain evidence="1">G02</strain>
    </source>
</reference>
<gene>
    <name evidence="1" type="ORF">Sradi_0480600</name>
</gene>
<dbReference type="AlphaFoldDB" id="A0AAW2W784"/>